<organism evidence="2 3">
    <name type="scientific">Argiope bruennichi</name>
    <name type="common">Wasp spider</name>
    <name type="synonym">Aranea bruennichi</name>
    <dbReference type="NCBI Taxonomy" id="94029"/>
    <lineage>
        <taxon>Eukaryota</taxon>
        <taxon>Metazoa</taxon>
        <taxon>Ecdysozoa</taxon>
        <taxon>Arthropoda</taxon>
        <taxon>Chelicerata</taxon>
        <taxon>Arachnida</taxon>
        <taxon>Araneae</taxon>
        <taxon>Araneomorphae</taxon>
        <taxon>Entelegynae</taxon>
        <taxon>Araneoidea</taxon>
        <taxon>Araneidae</taxon>
        <taxon>Argiope</taxon>
    </lineage>
</organism>
<dbReference type="AlphaFoldDB" id="A0A8T0FJ45"/>
<evidence type="ECO:0000256" key="1">
    <source>
        <dbReference type="SAM" id="MobiDB-lite"/>
    </source>
</evidence>
<name>A0A8T0FJ45_ARGBR</name>
<proteinExistence type="predicted"/>
<reference evidence="2" key="2">
    <citation type="submission" date="2020-06" db="EMBL/GenBank/DDBJ databases">
        <authorList>
            <person name="Sheffer M."/>
        </authorList>
    </citation>
    <scope>NUCLEOTIDE SEQUENCE</scope>
</reference>
<keyword evidence="3" id="KW-1185">Reference proteome</keyword>
<feature type="region of interest" description="Disordered" evidence="1">
    <location>
        <begin position="57"/>
        <end position="96"/>
    </location>
</feature>
<dbReference type="Proteomes" id="UP000807504">
    <property type="component" value="Unassembled WGS sequence"/>
</dbReference>
<protein>
    <submittedName>
        <fullName evidence="2">Uncharacterized protein</fullName>
    </submittedName>
</protein>
<comment type="caution">
    <text evidence="2">The sequence shown here is derived from an EMBL/GenBank/DDBJ whole genome shotgun (WGS) entry which is preliminary data.</text>
</comment>
<reference evidence="2" key="1">
    <citation type="journal article" date="2020" name="bioRxiv">
        <title>Chromosome-level reference genome of the European wasp spider Argiope bruennichi: a resource for studies on range expansion and evolutionary adaptation.</title>
        <authorList>
            <person name="Sheffer M.M."/>
            <person name="Hoppe A."/>
            <person name="Krehenwinkel H."/>
            <person name="Uhl G."/>
            <person name="Kuss A.W."/>
            <person name="Jensen L."/>
            <person name="Jensen C."/>
            <person name="Gillespie R.G."/>
            <person name="Hoff K.J."/>
            <person name="Prost S."/>
        </authorList>
    </citation>
    <scope>NUCLEOTIDE SEQUENCE</scope>
</reference>
<evidence type="ECO:0000313" key="3">
    <source>
        <dbReference type="Proteomes" id="UP000807504"/>
    </source>
</evidence>
<feature type="region of interest" description="Disordered" evidence="1">
    <location>
        <begin position="1"/>
        <end position="27"/>
    </location>
</feature>
<dbReference type="EMBL" id="JABXBU010000012">
    <property type="protein sequence ID" value="KAF8789380.1"/>
    <property type="molecule type" value="Genomic_DNA"/>
</dbReference>
<feature type="compositionally biased region" description="Acidic residues" evidence="1">
    <location>
        <begin position="12"/>
        <end position="27"/>
    </location>
</feature>
<sequence length="96" mass="10770">MDAKKNESVNEVSDDDFEDSDDEWGLDADDVAIYDDTDSDNRIIKTHNYIHKASNVTVTAPKPTRIGCKSKKRGRGKTHPDSQKSPGSAERSRQLY</sequence>
<evidence type="ECO:0000313" key="2">
    <source>
        <dbReference type="EMBL" id="KAF8789380.1"/>
    </source>
</evidence>
<accession>A0A8T0FJ45</accession>
<feature type="compositionally biased region" description="Basic residues" evidence="1">
    <location>
        <begin position="68"/>
        <end position="77"/>
    </location>
</feature>
<gene>
    <name evidence="2" type="ORF">HNY73_007320</name>
</gene>